<reference evidence="1" key="1">
    <citation type="submission" date="2022-11" db="EMBL/GenBank/DDBJ databases">
        <authorList>
            <person name="Petersen C."/>
        </authorList>
    </citation>
    <scope>NUCLEOTIDE SEQUENCE</scope>
    <source>
        <strain evidence="1">IBT 26290</strain>
    </source>
</reference>
<dbReference type="OrthoDB" id="4343267at2759"/>
<organism evidence="1 2">
    <name type="scientific">Penicillium canariense</name>
    <dbReference type="NCBI Taxonomy" id="189055"/>
    <lineage>
        <taxon>Eukaryota</taxon>
        <taxon>Fungi</taxon>
        <taxon>Dikarya</taxon>
        <taxon>Ascomycota</taxon>
        <taxon>Pezizomycotina</taxon>
        <taxon>Eurotiomycetes</taxon>
        <taxon>Eurotiomycetidae</taxon>
        <taxon>Eurotiales</taxon>
        <taxon>Aspergillaceae</taxon>
        <taxon>Penicillium</taxon>
    </lineage>
</organism>
<gene>
    <name evidence="1" type="ORF">N7482_010750</name>
</gene>
<evidence type="ECO:0000313" key="2">
    <source>
        <dbReference type="Proteomes" id="UP001149163"/>
    </source>
</evidence>
<reference evidence="1" key="2">
    <citation type="journal article" date="2023" name="IMA Fungus">
        <title>Comparative genomic study of the Penicillium genus elucidates a diverse pangenome and 15 lateral gene transfer events.</title>
        <authorList>
            <person name="Petersen C."/>
            <person name="Sorensen T."/>
            <person name="Nielsen M.R."/>
            <person name="Sondergaard T.E."/>
            <person name="Sorensen J.L."/>
            <person name="Fitzpatrick D.A."/>
            <person name="Frisvad J.C."/>
            <person name="Nielsen K.L."/>
        </authorList>
    </citation>
    <scope>NUCLEOTIDE SEQUENCE</scope>
    <source>
        <strain evidence="1">IBT 26290</strain>
    </source>
</reference>
<name>A0A9W9HMK9_9EURO</name>
<comment type="caution">
    <text evidence="1">The sequence shown here is derived from an EMBL/GenBank/DDBJ whole genome shotgun (WGS) entry which is preliminary data.</text>
</comment>
<accession>A0A9W9HMK9</accession>
<protein>
    <submittedName>
        <fullName evidence="1">Uncharacterized protein</fullName>
    </submittedName>
</protein>
<dbReference type="Proteomes" id="UP001149163">
    <property type="component" value="Unassembled WGS sequence"/>
</dbReference>
<dbReference type="RefSeq" id="XP_056538831.1">
    <property type="nucleotide sequence ID" value="XM_056692874.1"/>
</dbReference>
<sequence>MGQGVLEKSAAYQAYLAGSRVDLQLPDLDIRNNEVATLFAGERFCRVAGCPTHTCFASTNGLHHHFKLVHKDITLTSKEKGGRATTAEIAEALTFFEGIIVKWEERHRNDQPNLPSLPLKINSTLMKKEVRNQDFTIPCVCCKLKNLSSACCSDQSSAYCDHFELFSDPREVPR</sequence>
<evidence type="ECO:0000313" key="1">
    <source>
        <dbReference type="EMBL" id="KAJ5151498.1"/>
    </source>
</evidence>
<proteinExistence type="predicted"/>
<dbReference type="GeneID" id="81432050"/>
<keyword evidence="2" id="KW-1185">Reference proteome</keyword>
<dbReference type="AlphaFoldDB" id="A0A9W9HMK9"/>
<dbReference type="EMBL" id="JAPQKN010000008">
    <property type="protein sequence ID" value="KAJ5151498.1"/>
    <property type="molecule type" value="Genomic_DNA"/>
</dbReference>